<evidence type="ECO:0000313" key="3">
    <source>
        <dbReference type="Proteomes" id="UP000637578"/>
    </source>
</evidence>
<dbReference type="Proteomes" id="UP000637578">
    <property type="component" value="Unassembled WGS sequence"/>
</dbReference>
<keyword evidence="1" id="KW-0812">Transmembrane</keyword>
<dbReference type="AlphaFoldDB" id="A0A8J3CAU2"/>
<evidence type="ECO:0000313" key="2">
    <source>
        <dbReference type="EMBL" id="GGM40415.1"/>
    </source>
</evidence>
<reference evidence="2" key="2">
    <citation type="submission" date="2020-09" db="EMBL/GenBank/DDBJ databases">
        <authorList>
            <person name="Sun Q."/>
            <person name="Zhou Y."/>
        </authorList>
    </citation>
    <scope>NUCLEOTIDE SEQUENCE</scope>
    <source>
        <strain evidence="2">CGMCC 4.5737</strain>
    </source>
</reference>
<protein>
    <submittedName>
        <fullName evidence="2">Uncharacterized protein</fullName>
    </submittedName>
</protein>
<keyword evidence="1" id="KW-1133">Transmembrane helix</keyword>
<keyword evidence="1" id="KW-0472">Membrane</keyword>
<comment type="caution">
    <text evidence="2">The sequence shown here is derived from an EMBL/GenBank/DDBJ whole genome shotgun (WGS) entry which is preliminary data.</text>
</comment>
<name>A0A8J3CAU2_9PSEU</name>
<feature type="transmembrane region" description="Helical" evidence="1">
    <location>
        <begin position="29"/>
        <end position="49"/>
    </location>
</feature>
<dbReference type="RefSeq" id="WP_189054101.1">
    <property type="nucleotide sequence ID" value="NZ_BMMK01000002.1"/>
</dbReference>
<gene>
    <name evidence="2" type="ORF">GCM10012275_09210</name>
</gene>
<proteinExistence type="predicted"/>
<keyword evidence="3" id="KW-1185">Reference proteome</keyword>
<evidence type="ECO:0000256" key="1">
    <source>
        <dbReference type="SAM" id="Phobius"/>
    </source>
</evidence>
<reference evidence="2" key="1">
    <citation type="journal article" date="2014" name="Int. J. Syst. Evol. Microbiol.">
        <title>Complete genome sequence of Corynebacterium casei LMG S-19264T (=DSM 44701T), isolated from a smear-ripened cheese.</title>
        <authorList>
            <consortium name="US DOE Joint Genome Institute (JGI-PGF)"/>
            <person name="Walter F."/>
            <person name="Albersmeier A."/>
            <person name="Kalinowski J."/>
            <person name="Ruckert C."/>
        </authorList>
    </citation>
    <scope>NUCLEOTIDE SEQUENCE</scope>
    <source>
        <strain evidence="2">CGMCC 4.5737</strain>
    </source>
</reference>
<organism evidence="2 3">
    <name type="scientific">Longimycelium tulufanense</name>
    <dbReference type="NCBI Taxonomy" id="907463"/>
    <lineage>
        <taxon>Bacteria</taxon>
        <taxon>Bacillati</taxon>
        <taxon>Actinomycetota</taxon>
        <taxon>Actinomycetes</taxon>
        <taxon>Pseudonocardiales</taxon>
        <taxon>Pseudonocardiaceae</taxon>
        <taxon>Longimycelium</taxon>
    </lineage>
</organism>
<sequence length="52" mass="5639">MGHLRRHPGVEPAASGAARHQRGAQMADLAYAVLLISVFLLFALSLRGLERL</sequence>
<accession>A0A8J3CAU2</accession>
<dbReference type="EMBL" id="BMMK01000002">
    <property type="protein sequence ID" value="GGM40415.1"/>
    <property type="molecule type" value="Genomic_DNA"/>
</dbReference>